<dbReference type="Proteomes" id="UP001321473">
    <property type="component" value="Unassembled WGS sequence"/>
</dbReference>
<keyword evidence="2" id="KW-1185">Reference proteome</keyword>
<proteinExistence type="predicted"/>
<dbReference type="EMBL" id="JARKHS020029711">
    <property type="protein sequence ID" value="KAK8762891.1"/>
    <property type="molecule type" value="Genomic_DNA"/>
</dbReference>
<reference evidence="1 2" key="1">
    <citation type="journal article" date="2023" name="Arcadia Sci">
        <title>De novo assembly of a long-read Amblyomma americanum tick genome.</title>
        <authorList>
            <person name="Chou S."/>
            <person name="Poskanzer K.E."/>
            <person name="Rollins M."/>
            <person name="Thuy-Boun P.S."/>
        </authorList>
    </citation>
    <scope>NUCLEOTIDE SEQUENCE [LARGE SCALE GENOMIC DNA]</scope>
    <source>
        <strain evidence="1">F_SG_1</strain>
        <tissue evidence="1">Salivary glands</tissue>
    </source>
</reference>
<organism evidence="1 2">
    <name type="scientific">Amblyomma americanum</name>
    <name type="common">Lone star tick</name>
    <dbReference type="NCBI Taxonomy" id="6943"/>
    <lineage>
        <taxon>Eukaryota</taxon>
        <taxon>Metazoa</taxon>
        <taxon>Ecdysozoa</taxon>
        <taxon>Arthropoda</taxon>
        <taxon>Chelicerata</taxon>
        <taxon>Arachnida</taxon>
        <taxon>Acari</taxon>
        <taxon>Parasitiformes</taxon>
        <taxon>Ixodida</taxon>
        <taxon>Ixodoidea</taxon>
        <taxon>Ixodidae</taxon>
        <taxon>Amblyomminae</taxon>
        <taxon>Amblyomma</taxon>
    </lineage>
</organism>
<evidence type="ECO:0000313" key="1">
    <source>
        <dbReference type="EMBL" id="KAK8762891.1"/>
    </source>
</evidence>
<dbReference type="AlphaFoldDB" id="A0AAQ4DKA1"/>
<name>A0AAQ4DKA1_AMBAM</name>
<protein>
    <submittedName>
        <fullName evidence="1">Uncharacterized protein</fullName>
    </submittedName>
</protein>
<comment type="caution">
    <text evidence="1">The sequence shown here is derived from an EMBL/GenBank/DDBJ whole genome shotgun (WGS) entry which is preliminary data.</text>
</comment>
<evidence type="ECO:0000313" key="2">
    <source>
        <dbReference type="Proteomes" id="UP001321473"/>
    </source>
</evidence>
<gene>
    <name evidence="1" type="ORF">V5799_034499</name>
</gene>
<sequence>MHHYLLYTCSKSLEGKHCPRHPGRQRKEPLTPWKVAILKGCYKERLRSQGFPEAYLKNAIKLFNRFISEKISDVEKTAERYV</sequence>
<accession>A0AAQ4DKA1</accession>